<evidence type="ECO:0000256" key="4">
    <source>
        <dbReference type="ARBA" id="ARBA00022989"/>
    </source>
</evidence>
<dbReference type="InterPro" id="IPR015683">
    <property type="entry name" value="Ionotropic_Glu_rcpt"/>
</dbReference>
<evidence type="ECO:0000313" key="13">
    <source>
        <dbReference type="Proteomes" id="UP000245207"/>
    </source>
</evidence>
<keyword evidence="5" id="KW-0406">Ion transport</keyword>
<dbReference type="SUPFAM" id="SSF53850">
    <property type="entry name" value="Periplasmic binding protein-like II"/>
    <property type="match status" value="1"/>
</dbReference>
<dbReference type="STRING" id="35608.A0A2U1QK58"/>
<organism evidence="12 13">
    <name type="scientific">Artemisia annua</name>
    <name type="common">Sweet wormwood</name>
    <dbReference type="NCBI Taxonomy" id="35608"/>
    <lineage>
        <taxon>Eukaryota</taxon>
        <taxon>Viridiplantae</taxon>
        <taxon>Streptophyta</taxon>
        <taxon>Embryophyta</taxon>
        <taxon>Tracheophyta</taxon>
        <taxon>Spermatophyta</taxon>
        <taxon>Magnoliopsida</taxon>
        <taxon>eudicotyledons</taxon>
        <taxon>Gunneridae</taxon>
        <taxon>Pentapetalae</taxon>
        <taxon>asterids</taxon>
        <taxon>campanulids</taxon>
        <taxon>Asterales</taxon>
        <taxon>Asteraceae</taxon>
        <taxon>Asteroideae</taxon>
        <taxon>Anthemideae</taxon>
        <taxon>Artemisiinae</taxon>
        <taxon>Artemisia</taxon>
    </lineage>
</organism>
<keyword evidence="6" id="KW-0472">Membrane</keyword>
<evidence type="ECO:0000256" key="9">
    <source>
        <dbReference type="ARBA" id="ARBA00023286"/>
    </source>
</evidence>
<keyword evidence="3" id="KW-0812">Transmembrane</keyword>
<evidence type="ECO:0000259" key="11">
    <source>
        <dbReference type="SMART" id="SM00079"/>
    </source>
</evidence>
<keyword evidence="13" id="KW-1185">Reference proteome</keyword>
<dbReference type="Pfam" id="PF01094">
    <property type="entry name" value="ANF_receptor"/>
    <property type="match status" value="1"/>
</dbReference>
<protein>
    <submittedName>
        <fullName evidence="12">Glutamate receptor 2.5</fullName>
    </submittedName>
</protein>
<keyword evidence="9" id="KW-1071">Ligand-gated ion channel</keyword>
<keyword evidence="7 12" id="KW-0675">Receptor</keyword>
<dbReference type="Proteomes" id="UP000245207">
    <property type="component" value="Unassembled WGS sequence"/>
</dbReference>
<dbReference type="SMART" id="SM00079">
    <property type="entry name" value="PBPe"/>
    <property type="match status" value="1"/>
</dbReference>
<evidence type="ECO:0000256" key="8">
    <source>
        <dbReference type="ARBA" id="ARBA00023180"/>
    </source>
</evidence>
<gene>
    <name evidence="12" type="ORF">CTI12_AA020020</name>
</gene>
<evidence type="ECO:0000256" key="10">
    <source>
        <dbReference type="ARBA" id="ARBA00023303"/>
    </source>
</evidence>
<evidence type="ECO:0000256" key="5">
    <source>
        <dbReference type="ARBA" id="ARBA00023065"/>
    </source>
</evidence>
<name>A0A2U1QK58_ARTAN</name>
<dbReference type="InterPro" id="IPR001320">
    <property type="entry name" value="Iontro_rcpt_C"/>
</dbReference>
<comment type="subcellular location">
    <subcellularLocation>
        <location evidence="1">Membrane</location>
        <topology evidence="1">Multi-pass membrane protein</topology>
    </subcellularLocation>
</comment>
<evidence type="ECO:0000256" key="1">
    <source>
        <dbReference type="ARBA" id="ARBA00004141"/>
    </source>
</evidence>
<dbReference type="SUPFAM" id="SSF53822">
    <property type="entry name" value="Periplasmic binding protein-like I"/>
    <property type="match status" value="1"/>
</dbReference>
<proteinExistence type="predicted"/>
<keyword evidence="2" id="KW-0813">Transport</keyword>
<reference evidence="12 13" key="1">
    <citation type="journal article" date="2018" name="Mol. Plant">
        <title>The genome of Artemisia annua provides insight into the evolution of Asteraceae family and artemisinin biosynthesis.</title>
        <authorList>
            <person name="Shen Q."/>
            <person name="Zhang L."/>
            <person name="Liao Z."/>
            <person name="Wang S."/>
            <person name="Yan T."/>
            <person name="Shi P."/>
            <person name="Liu M."/>
            <person name="Fu X."/>
            <person name="Pan Q."/>
            <person name="Wang Y."/>
            <person name="Lv Z."/>
            <person name="Lu X."/>
            <person name="Zhang F."/>
            <person name="Jiang W."/>
            <person name="Ma Y."/>
            <person name="Chen M."/>
            <person name="Hao X."/>
            <person name="Li L."/>
            <person name="Tang Y."/>
            <person name="Lv G."/>
            <person name="Zhou Y."/>
            <person name="Sun X."/>
            <person name="Brodelius P.E."/>
            <person name="Rose J.K.C."/>
            <person name="Tang K."/>
        </authorList>
    </citation>
    <scope>NUCLEOTIDE SEQUENCE [LARGE SCALE GENOMIC DNA]</scope>
    <source>
        <strain evidence="13">cv. Huhao1</strain>
        <tissue evidence="12">Leaf</tissue>
    </source>
</reference>
<dbReference type="GO" id="GO:0016020">
    <property type="term" value="C:membrane"/>
    <property type="evidence" value="ECO:0007669"/>
    <property type="project" value="UniProtKB-SubCell"/>
</dbReference>
<sequence>MGHVHALDLLNTFNINAIIGPEVFIGSKLVASIADKAKVPVFSFAASRLFVNAKILGMMSKEYAWILTQKTIEIMHSTEFEVIESLQGVLGVRTYIPASSRLHNLKKRWHKEFSMEIPMLAIWAYDMIWALAESAERVGVPEKGSMLLSEILKIEFKGVSGEFQLNQRKLVSNGFEIINMIDYGERKVGYWTLSNGIRRAHTPFKDTVLHSSNRVEDVIWPEGSTTIPRGWILRMSLGVPFKYFVDAYTDAEKNVTIATGFSVDELDGVLGDTTILANRSEYVDFTSTYTDVGLGTLTRIKEKDWRVFLKPLDVSVWLNFVLFGILTIFTIWAIDAMNPEAERVYTLTSLLTGEQFELATKGGIVGFHGGSFFGGVIINNVKLTDNMHKPYYSYEDYANALSKGEKHGGADAIVDEVPYIQMFLGRHSDDYAMLLSQPITSGFGFNSKLVAMLYGPIFSYQSSKVLLIILTLLYNTALDGNFIHNIIPFHSITPQVQLDFDFFPKTERSLQKRYNNNFKQKGETNLEPAKNLDSDDEYGVFEDDWKNEQIRKVAALLARNFQKCLKENYQQQSSYYFIKETNLSIKEGLKNITRVSMLHPQPN</sequence>
<keyword evidence="4" id="KW-1133">Transmembrane helix</keyword>
<feature type="domain" description="Ionotropic glutamate receptor C-terminal" evidence="11">
    <location>
        <begin position="234"/>
        <end position="475"/>
    </location>
</feature>
<dbReference type="GO" id="GO:0015276">
    <property type="term" value="F:ligand-gated monoatomic ion channel activity"/>
    <property type="evidence" value="ECO:0007669"/>
    <property type="project" value="InterPro"/>
</dbReference>
<evidence type="ECO:0000256" key="6">
    <source>
        <dbReference type="ARBA" id="ARBA00023136"/>
    </source>
</evidence>
<dbReference type="OrthoDB" id="5984008at2759"/>
<dbReference type="Gene3D" id="3.40.50.2300">
    <property type="match status" value="2"/>
</dbReference>
<evidence type="ECO:0000313" key="12">
    <source>
        <dbReference type="EMBL" id="PWA98365.1"/>
    </source>
</evidence>
<dbReference type="InterPro" id="IPR028082">
    <property type="entry name" value="Peripla_BP_I"/>
</dbReference>
<comment type="caution">
    <text evidence="12">The sequence shown here is derived from an EMBL/GenBank/DDBJ whole genome shotgun (WGS) entry which is preliminary data.</text>
</comment>
<evidence type="ECO:0000256" key="7">
    <source>
        <dbReference type="ARBA" id="ARBA00023170"/>
    </source>
</evidence>
<evidence type="ECO:0000256" key="3">
    <source>
        <dbReference type="ARBA" id="ARBA00022692"/>
    </source>
</evidence>
<keyword evidence="10" id="KW-0407">Ion channel</keyword>
<accession>A0A2U1QK58</accession>
<dbReference type="Gene3D" id="3.40.190.10">
    <property type="entry name" value="Periplasmic binding protein-like II"/>
    <property type="match status" value="1"/>
</dbReference>
<dbReference type="PANTHER" id="PTHR34836:SF6">
    <property type="entry name" value="PERIPLASMIC BINDING PROTEIN-LIKE I"/>
    <property type="match status" value="1"/>
</dbReference>
<evidence type="ECO:0000256" key="2">
    <source>
        <dbReference type="ARBA" id="ARBA00022448"/>
    </source>
</evidence>
<dbReference type="EMBL" id="PKPP01000070">
    <property type="protein sequence ID" value="PWA98365.1"/>
    <property type="molecule type" value="Genomic_DNA"/>
</dbReference>
<keyword evidence="8" id="KW-0325">Glycoprotein</keyword>
<dbReference type="AlphaFoldDB" id="A0A2U1QK58"/>
<dbReference type="PANTHER" id="PTHR34836">
    <property type="entry name" value="OS06G0188250 PROTEIN"/>
    <property type="match status" value="1"/>
</dbReference>
<dbReference type="InterPro" id="IPR001828">
    <property type="entry name" value="ANF_lig-bd_rcpt"/>
</dbReference>